<evidence type="ECO:0000256" key="1">
    <source>
        <dbReference type="ARBA" id="ARBA00008773"/>
    </source>
</evidence>
<dbReference type="Pfam" id="PF00332">
    <property type="entry name" value="Glyco_hydro_17"/>
    <property type="match status" value="1"/>
</dbReference>
<protein>
    <recommendedName>
        <fullName evidence="8">Glucan endo-1,3-beta-D-glucosidase</fullName>
    </recommendedName>
</protein>
<proteinExistence type="inferred from homology"/>
<evidence type="ECO:0000313" key="6">
    <source>
        <dbReference type="EMBL" id="KAL3535530.1"/>
    </source>
</evidence>
<evidence type="ECO:0000256" key="3">
    <source>
        <dbReference type="ARBA" id="ARBA00023295"/>
    </source>
</evidence>
<organism evidence="6 7">
    <name type="scientific">Cinchona calisaya</name>
    <dbReference type="NCBI Taxonomy" id="153742"/>
    <lineage>
        <taxon>Eukaryota</taxon>
        <taxon>Viridiplantae</taxon>
        <taxon>Streptophyta</taxon>
        <taxon>Embryophyta</taxon>
        <taxon>Tracheophyta</taxon>
        <taxon>Spermatophyta</taxon>
        <taxon>Magnoliopsida</taxon>
        <taxon>eudicotyledons</taxon>
        <taxon>Gunneridae</taxon>
        <taxon>Pentapetalae</taxon>
        <taxon>asterids</taxon>
        <taxon>lamiids</taxon>
        <taxon>Gentianales</taxon>
        <taxon>Rubiaceae</taxon>
        <taxon>Cinchonoideae</taxon>
        <taxon>Cinchoneae</taxon>
        <taxon>Cinchona</taxon>
    </lineage>
</organism>
<dbReference type="InterPro" id="IPR044965">
    <property type="entry name" value="Glyco_hydro_17_plant"/>
</dbReference>
<gene>
    <name evidence="6" type="ORF">ACH5RR_003991</name>
</gene>
<keyword evidence="7" id="KW-1185">Reference proteome</keyword>
<evidence type="ECO:0000256" key="2">
    <source>
        <dbReference type="ARBA" id="ARBA00022801"/>
    </source>
</evidence>
<dbReference type="AlphaFoldDB" id="A0ABD3AWG2"/>
<reference evidence="6 7" key="1">
    <citation type="submission" date="2024-11" db="EMBL/GenBank/DDBJ databases">
        <title>A near-complete genome assembly of Cinchona calisaya.</title>
        <authorList>
            <person name="Lian D.C."/>
            <person name="Zhao X.W."/>
            <person name="Wei L."/>
        </authorList>
    </citation>
    <scope>NUCLEOTIDE SEQUENCE [LARGE SCALE GENOMIC DNA]</scope>
    <source>
        <tissue evidence="6">Nenye</tissue>
    </source>
</reference>
<keyword evidence="2 5" id="KW-0378">Hydrolase</keyword>
<evidence type="ECO:0000313" key="7">
    <source>
        <dbReference type="Proteomes" id="UP001630127"/>
    </source>
</evidence>
<dbReference type="EMBL" id="JBJUIK010000002">
    <property type="protein sequence ID" value="KAL3535530.1"/>
    <property type="molecule type" value="Genomic_DNA"/>
</dbReference>
<dbReference type="SUPFAM" id="SSF51445">
    <property type="entry name" value="(Trans)glycosidases"/>
    <property type="match status" value="1"/>
</dbReference>
<name>A0ABD3AWG2_9GENT</name>
<dbReference type="GO" id="GO:0016798">
    <property type="term" value="F:hydrolase activity, acting on glycosyl bonds"/>
    <property type="evidence" value="ECO:0007669"/>
    <property type="project" value="UniProtKB-KW"/>
</dbReference>
<dbReference type="Gene3D" id="3.20.20.80">
    <property type="entry name" value="Glycosidases"/>
    <property type="match status" value="1"/>
</dbReference>
<keyword evidence="3 5" id="KW-0326">Glycosidase</keyword>
<dbReference type="PROSITE" id="PS00587">
    <property type="entry name" value="GLYCOSYL_HYDROL_F17"/>
    <property type="match status" value="1"/>
</dbReference>
<dbReference type="Proteomes" id="UP001630127">
    <property type="component" value="Unassembled WGS sequence"/>
</dbReference>
<evidence type="ECO:0008006" key="8">
    <source>
        <dbReference type="Google" id="ProtNLM"/>
    </source>
</evidence>
<accession>A0ABD3AWG2</accession>
<sequence length="170" mass="19194">MVNVYPYYDYIADPVNNRLDFVQFATDETVLIDGELNYTNLYDATLDVLYWAMERVLARDVHLAVSETGWPTAGNGNITTPVLAAIYNINFANHVLRNSGTPKRPEPVNVDAFIFGMFDENLDPNVQRRHFGIFNTSTLEPVYPLFTTSGNKHFNVAQKVGRKRIGGCND</sequence>
<dbReference type="PANTHER" id="PTHR32227">
    <property type="entry name" value="GLUCAN ENDO-1,3-BETA-GLUCOSIDASE BG1-RELATED-RELATED"/>
    <property type="match status" value="1"/>
</dbReference>
<comment type="caution">
    <text evidence="6">The sequence shown here is derived from an EMBL/GenBank/DDBJ whole genome shotgun (WGS) entry which is preliminary data.</text>
</comment>
<evidence type="ECO:0000256" key="5">
    <source>
        <dbReference type="RuleBase" id="RU004336"/>
    </source>
</evidence>
<dbReference type="InterPro" id="IPR000490">
    <property type="entry name" value="Glyco_hydro_17"/>
</dbReference>
<comment type="similarity">
    <text evidence="1 4">Belongs to the glycosyl hydrolase 17 family.</text>
</comment>
<dbReference type="InterPro" id="IPR017853">
    <property type="entry name" value="GH"/>
</dbReference>
<evidence type="ECO:0000256" key="4">
    <source>
        <dbReference type="RuleBase" id="RU004335"/>
    </source>
</evidence>